<sequence>MAFDLPRACLHLEDSNSSSEASEILWNWILKRIRLSEAYAALHDIYKKDCAAVFFDLNSDGENEILGTHYASARNGNGEWLLYVLQKDKNGKYKEITGDTVYFDAKHPICILLKKTDGYRNFQVYSETKDDDVTYVYNKEKGLYYKKSVKN</sequence>
<evidence type="ECO:0000313" key="2">
    <source>
        <dbReference type="Proteomes" id="UP000886748"/>
    </source>
</evidence>
<dbReference type="Proteomes" id="UP000886748">
    <property type="component" value="Unassembled WGS sequence"/>
</dbReference>
<protein>
    <submittedName>
        <fullName evidence="1">Uncharacterized protein</fullName>
    </submittedName>
</protein>
<proteinExistence type="predicted"/>
<reference evidence="1" key="2">
    <citation type="journal article" date="2021" name="PeerJ">
        <title>Extensive microbial diversity within the chicken gut microbiome revealed by metagenomics and culture.</title>
        <authorList>
            <person name="Gilroy R."/>
            <person name="Ravi A."/>
            <person name="Getino M."/>
            <person name="Pursley I."/>
            <person name="Horton D.L."/>
            <person name="Alikhan N.F."/>
            <person name="Baker D."/>
            <person name="Gharbi K."/>
            <person name="Hall N."/>
            <person name="Watson M."/>
            <person name="Adriaenssens E.M."/>
            <person name="Foster-Nyarko E."/>
            <person name="Jarju S."/>
            <person name="Secka A."/>
            <person name="Antonio M."/>
            <person name="Oren A."/>
            <person name="Chaudhuri R.R."/>
            <person name="La Ragione R."/>
            <person name="Hildebrand F."/>
            <person name="Pallen M.J."/>
        </authorList>
    </citation>
    <scope>NUCLEOTIDE SEQUENCE</scope>
    <source>
        <strain evidence="1">CHK154-7741</strain>
    </source>
</reference>
<organism evidence="1 2">
    <name type="scientific">Candidatus Limenecus avicola</name>
    <dbReference type="NCBI Taxonomy" id="2840847"/>
    <lineage>
        <taxon>Bacteria</taxon>
        <taxon>Bacillati</taxon>
        <taxon>Bacillota</taxon>
        <taxon>Clostridia</taxon>
        <taxon>Eubacteriales</taxon>
        <taxon>Clostridiaceae</taxon>
        <taxon>Clostridiaceae incertae sedis</taxon>
        <taxon>Candidatus Limenecus</taxon>
    </lineage>
</organism>
<dbReference type="AlphaFoldDB" id="A0A9D1SS13"/>
<evidence type="ECO:0000313" key="1">
    <source>
        <dbReference type="EMBL" id="HIU93250.1"/>
    </source>
</evidence>
<comment type="caution">
    <text evidence="1">The sequence shown here is derived from an EMBL/GenBank/DDBJ whole genome shotgun (WGS) entry which is preliminary data.</text>
</comment>
<accession>A0A9D1SS13</accession>
<dbReference type="EMBL" id="DVOD01000064">
    <property type="protein sequence ID" value="HIU93250.1"/>
    <property type="molecule type" value="Genomic_DNA"/>
</dbReference>
<gene>
    <name evidence="1" type="ORF">IAD26_08990</name>
</gene>
<reference evidence="1" key="1">
    <citation type="submission" date="2020-10" db="EMBL/GenBank/DDBJ databases">
        <authorList>
            <person name="Gilroy R."/>
        </authorList>
    </citation>
    <scope>NUCLEOTIDE SEQUENCE</scope>
    <source>
        <strain evidence="1">CHK154-7741</strain>
    </source>
</reference>
<name>A0A9D1SS13_9CLOT</name>